<sequence length="84" mass="9371">MGLVFEICLDCDKGCKDCDIESATIVLNKWDTDNGLVYAGKTISSSEAMQLGGHITNIRIPYIFERIKALLAVRCRVIFILFTV</sequence>
<keyword evidence="2" id="KW-1185">Reference proteome</keyword>
<organism evidence="1 2">
    <name type="scientific">Sporotomaculum syntrophicum</name>
    <dbReference type="NCBI Taxonomy" id="182264"/>
    <lineage>
        <taxon>Bacteria</taxon>
        <taxon>Bacillati</taxon>
        <taxon>Bacillota</taxon>
        <taxon>Clostridia</taxon>
        <taxon>Eubacteriales</taxon>
        <taxon>Desulfallaceae</taxon>
        <taxon>Sporotomaculum</taxon>
    </lineage>
</organism>
<dbReference type="Proteomes" id="UP000798488">
    <property type="component" value="Unassembled WGS sequence"/>
</dbReference>
<gene>
    <name evidence="1" type="ORF">SPSYN_00923</name>
</gene>
<name>A0A9D2WT72_9FIRM</name>
<accession>A0A9D2WT72</accession>
<evidence type="ECO:0000313" key="2">
    <source>
        <dbReference type="Proteomes" id="UP000798488"/>
    </source>
</evidence>
<dbReference type="AlphaFoldDB" id="A0A9D2WT72"/>
<dbReference type="EMBL" id="LSRS01000002">
    <property type="protein sequence ID" value="KAF1086182.1"/>
    <property type="molecule type" value="Genomic_DNA"/>
</dbReference>
<comment type="caution">
    <text evidence="1">The sequence shown here is derived from an EMBL/GenBank/DDBJ whole genome shotgun (WGS) entry which is preliminary data.</text>
</comment>
<reference evidence="1" key="1">
    <citation type="submission" date="2016-02" db="EMBL/GenBank/DDBJ databases">
        <title>Draft Genome Sequence of Sporotomaculum syntrophicum Strain FB, a Syntrophic Benzoate Degrader.</title>
        <authorList>
            <person name="Nobu M.K."/>
            <person name="Narihiro T."/>
            <person name="Qiu Y.-L."/>
            <person name="Ohashi A."/>
            <person name="Liu W.-T."/>
            <person name="Yuji S."/>
        </authorList>
    </citation>
    <scope>NUCLEOTIDE SEQUENCE</scope>
    <source>
        <strain evidence="1">FB</strain>
    </source>
</reference>
<protein>
    <submittedName>
        <fullName evidence="1">Uncharacterized protein</fullName>
    </submittedName>
</protein>
<proteinExistence type="predicted"/>
<evidence type="ECO:0000313" key="1">
    <source>
        <dbReference type="EMBL" id="KAF1086182.1"/>
    </source>
</evidence>